<feature type="chain" id="PRO_5002007209" description="Secreted protein" evidence="2">
    <location>
        <begin position="23"/>
        <end position="102"/>
    </location>
</feature>
<feature type="signal peptide" evidence="2">
    <location>
        <begin position="1"/>
        <end position="22"/>
    </location>
</feature>
<organism evidence="3 4">
    <name type="scientific">Lysobacter dokdonensis DS-58</name>
    <dbReference type="NCBI Taxonomy" id="1300345"/>
    <lineage>
        <taxon>Bacteria</taxon>
        <taxon>Pseudomonadati</taxon>
        <taxon>Pseudomonadota</taxon>
        <taxon>Gammaproteobacteria</taxon>
        <taxon>Lysobacterales</taxon>
        <taxon>Lysobacteraceae</taxon>
        <taxon>Noviluteimonas</taxon>
    </lineage>
</organism>
<dbReference type="PROSITE" id="PS51257">
    <property type="entry name" value="PROKAR_LIPOPROTEIN"/>
    <property type="match status" value="1"/>
</dbReference>
<proteinExistence type="predicted"/>
<comment type="caution">
    <text evidence="3">The sequence shown here is derived from an EMBL/GenBank/DDBJ whole genome shotgun (WGS) entry which is preliminary data.</text>
</comment>
<evidence type="ECO:0008006" key="5">
    <source>
        <dbReference type="Google" id="ProtNLM"/>
    </source>
</evidence>
<dbReference type="STRING" id="1300345.LF41_2826"/>
<dbReference type="RefSeq" id="WP_152599925.1">
    <property type="nucleotide sequence ID" value="NZ_JRKJ01000007.1"/>
</dbReference>
<evidence type="ECO:0000256" key="1">
    <source>
        <dbReference type="SAM" id="MobiDB-lite"/>
    </source>
</evidence>
<protein>
    <recommendedName>
        <fullName evidence="5">Secreted protein</fullName>
    </recommendedName>
</protein>
<dbReference type="AlphaFoldDB" id="A0A0A2WH94"/>
<dbReference type="Proteomes" id="UP000030518">
    <property type="component" value="Unassembled WGS sequence"/>
</dbReference>
<evidence type="ECO:0000313" key="3">
    <source>
        <dbReference type="EMBL" id="KGQ19566.1"/>
    </source>
</evidence>
<dbReference type="PATRIC" id="fig|1300345.3.peg.1380"/>
<name>A0A0A2WH94_9GAMM</name>
<evidence type="ECO:0000313" key="4">
    <source>
        <dbReference type="Proteomes" id="UP000030518"/>
    </source>
</evidence>
<feature type="region of interest" description="Disordered" evidence="1">
    <location>
        <begin position="23"/>
        <end position="54"/>
    </location>
</feature>
<gene>
    <name evidence="3" type="ORF">LF41_2826</name>
</gene>
<sequence length="102" mass="10795">MNLLRMMAVVACLALAACAAPASQDQSQAPVTASTTQHPVSIRRTGGPNQPQRYDNSCQVDADCNAKPQCIEAECRCARNACLARREAVDPVIDPAPASSVR</sequence>
<keyword evidence="4" id="KW-1185">Reference proteome</keyword>
<keyword evidence="2" id="KW-0732">Signal</keyword>
<reference evidence="3 4" key="1">
    <citation type="submission" date="2014-09" db="EMBL/GenBank/DDBJ databases">
        <title>Genome sequences of Lysobacter dokdonensis DS-58.</title>
        <authorList>
            <person name="Kim J.F."/>
            <person name="Kwak M.-J."/>
        </authorList>
    </citation>
    <scope>NUCLEOTIDE SEQUENCE [LARGE SCALE GENOMIC DNA]</scope>
    <source>
        <strain evidence="3 4">DS-58</strain>
    </source>
</reference>
<dbReference type="EMBL" id="JRKJ01000007">
    <property type="protein sequence ID" value="KGQ19566.1"/>
    <property type="molecule type" value="Genomic_DNA"/>
</dbReference>
<accession>A0A0A2WH94</accession>
<evidence type="ECO:0000256" key="2">
    <source>
        <dbReference type="SAM" id="SignalP"/>
    </source>
</evidence>